<organism evidence="6 7">
    <name type="scientific">Methyloglobulus morosus KoM1</name>
    <dbReference type="NCBI Taxonomy" id="1116472"/>
    <lineage>
        <taxon>Bacteria</taxon>
        <taxon>Pseudomonadati</taxon>
        <taxon>Pseudomonadota</taxon>
        <taxon>Gammaproteobacteria</taxon>
        <taxon>Methylococcales</taxon>
        <taxon>Methylococcaceae</taxon>
        <taxon>Methyloglobulus</taxon>
    </lineage>
</organism>
<dbReference type="PIRSF" id="PIRSF004848">
    <property type="entry name" value="YBL036c_PLPDEIII"/>
    <property type="match status" value="1"/>
</dbReference>
<dbReference type="CDD" id="cd06824">
    <property type="entry name" value="PLPDE_III_Yggs_like"/>
    <property type="match status" value="1"/>
</dbReference>
<dbReference type="PANTHER" id="PTHR10146:SF14">
    <property type="entry name" value="PYRIDOXAL PHOSPHATE HOMEOSTASIS PROTEIN"/>
    <property type="match status" value="1"/>
</dbReference>
<feature type="modified residue" description="N6-(pyridoxal phosphate)lysine" evidence="2 3">
    <location>
        <position position="35"/>
    </location>
</feature>
<reference evidence="6 7" key="1">
    <citation type="journal article" date="2013" name="Genome Announc.">
        <title>Draft Genome Sequence of the Methanotrophic Gammaproteobacterium Methyloglobulus morosus DSM 22980 Strain KoM1.</title>
        <authorList>
            <person name="Poehlein A."/>
            <person name="Deutzmann J.S."/>
            <person name="Daniel R."/>
            <person name="Simeonova D.D."/>
        </authorList>
    </citation>
    <scope>NUCLEOTIDE SEQUENCE [LARGE SCALE GENOMIC DNA]</scope>
    <source>
        <strain evidence="6 7">KoM1</strain>
    </source>
</reference>
<name>V5E071_9GAMM</name>
<comment type="function">
    <text evidence="2">Pyridoxal 5'-phosphate (PLP)-binding protein, which is involved in PLP homeostasis.</text>
</comment>
<evidence type="ECO:0000256" key="3">
    <source>
        <dbReference type="PIRSR" id="PIRSR004848-1"/>
    </source>
</evidence>
<dbReference type="SUPFAM" id="SSF51419">
    <property type="entry name" value="PLP-binding barrel"/>
    <property type="match status" value="1"/>
</dbReference>
<comment type="cofactor">
    <cofactor evidence="3">
        <name>pyridoxal 5'-phosphate</name>
        <dbReference type="ChEBI" id="CHEBI:597326"/>
    </cofactor>
</comment>
<evidence type="ECO:0000259" key="5">
    <source>
        <dbReference type="Pfam" id="PF01168"/>
    </source>
</evidence>
<dbReference type="PROSITE" id="PS01211">
    <property type="entry name" value="UPF0001"/>
    <property type="match status" value="1"/>
</dbReference>
<dbReference type="STRING" id="1116472.MGMO_41c00120"/>
<protein>
    <recommendedName>
        <fullName evidence="2">Pyridoxal phosphate homeostasis protein</fullName>
        <shortName evidence="2">PLP homeostasis protein</shortName>
    </recommendedName>
</protein>
<evidence type="ECO:0000256" key="2">
    <source>
        <dbReference type="HAMAP-Rule" id="MF_02087"/>
    </source>
</evidence>
<feature type="domain" description="Alanine racemase N-terminal" evidence="5">
    <location>
        <begin position="8"/>
        <end position="223"/>
    </location>
</feature>
<comment type="similarity">
    <text evidence="2 4">Belongs to the pyridoxal phosphate-binding protein YggS/PROSC family.</text>
</comment>
<sequence>MNIPEKIKAIRNQIETYCNTCHRNPQTVLLLAVSKTRPATDIAIAYQAGLRHFGENYCQEALLKQQALGAYDITWHFIGPIQSNKTKLIAQHFSWVHSVDGLKIAKRLNEQRPDNLPPLNICLQINVSEELTKSGIATDELAELSGAIAEFPRLKLRGVMAIPAPEEDYEQQRLPYKALFRAVTALKRPELDTFSFGMTNDLKAAISEGATIVRIGTALFGERH</sequence>
<comment type="caution">
    <text evidence="6">The sequence shown here is derived from an EMBL/GenBank/DDBJ whole genome shotgun (WGS) entry which is preliminary data.</text>
</comment>
<keyword evidence="7" id="KW-1185">Reference proteome</keyword>
<dbReference type="InterPro" id="IPR011078">
    <property type="entry name" value="PyrdxlP_homeostasis"/>
</dbReference>
<dbReference type="GO" id="GO:0030170">
    <property type="term" value="F:pyridoxal phosphate binding"/>
    <property type="evidence" value="ECO:0007669"/>
    <property type="project" value="UniProtKB-UniRule"/>
</dbReference>
<dbReference type="HAMAP" id="MF_02087">
    <property type="entry name" value="PLP_homeostasis"/>
    <property type="match status" value="1"/>
</dbReference>
<dbReference type="eggNOG" id="COG0325">
    <property type="taxonomic scope" value="Bacteria"/>
</dbReference>
<dbReference type="EMBL" id="AYLO01000040">
    <property type="protein sequence ID" value="ESS72946.1"/>
    <property type="molecule type" value="Genomic_DNA"/>
</dbReference>
<dbReference type="Proteomes" id="UP000017842">
    <property type="component" value="Unassembled WGS sequence"/>
</dbReference>
<evidence type="ECO:0000313" key="6">
    <source>
        <dbReference type="EMBL" id="ESS72946.1"/>
    </source>
</evidence>
<dbReference type="NCBIfam" id="TIGR00044">
    <property type="entry name" value="YggS family pyridoxal phosphate-dependent enzyme"/>
    <property type="match status" value="1"/>
</dbReference>
<dbReference type="Pfam" id="PF01168">
    <property type="entry name" value="Ala_racemase_N"/>
    <property type="match status" value="1"/>
</dbReference>
<accession>V5E071</accession>
<dbReference type="OrthoDB" id="9804072at2"/>
<dbReference type="Gene3D" id="3.20.20.10">
    <property type="entry name" value="Alanine racemase"/>
    <property type="match status" value="1"/>
</dbReference>
<evidence type="ECO:0000256" key="4">
    <source>
        <dbReference type="RuleBase" id="RU004514"/>
    </source>
</evidence>
<keyword evidence="1 2" id="KW-0663">Pyridoxal phosphate</keyword>
<gene>
    <name evidence="6" type="ORF">MGMO_41c00120</name>
</gene>
<dbReference type="InterPro" id="IPR001608">
    <property type="entry name" value="Ala_racemase_N"/>
</dbReference>
<evidence type="ECO:0000256" key="1">
    <source>
        <dbReference type="ARBA" id="ARBA00022898"/>
    </source>
</evidence>
<dbReference type="PATRIC" id="fig|1116472.3.peg.1172"/>
<dbReference type="PANTHER" id="PTHR10146">
    <property type="entry name" value="PROLINE SYNTHETASE CO-TRANSCRIBED BACTERIAL HOMOLOG PROTEIN"/>
    <property type="match status" value="1"/>
</dbReference>
<dbReference type="RefSeq" id="WP_023494015.1">
    <property type="nucleotide sequence ID" value="NZ_AYLO01000040.1"/>
</dbReference>
<proteinExistence type="inferred from homology"/>
<dbReference type="InterPro" id="IPR029066">
    <property type="entry name" value="PLP-binding_barrel"/>
</dbReference>
<dbReference type="AlphaFoldDB" id="V5E071"/>
<evidence type="ECO:0000313" key="7">
    <source>
        <dbReference type="Proteomes" id="UP000017842"/>
    </source>
</evidence>